<evidence type="ECO:0000256" key="2">
    <source>
        <dbReference type="SAM" id="Phobius"/>
    </source>
</evidence>
<evidence type="ECO:0000256" key="1">
    <source>
        <dbReference type="SAM" id="MobiDB-lite"/>
    </source>
</evidence>
<keyword evidence="2" id="KW-0472">Membrane</keyword>
<gene>
    <name evidence="3" type="primary">Cachd1-003</name>
</gene>
<protein>
    <submittedName>
        <fullName evidence="3">VWFA and cache domain-containing protein 1-like</fullName>
    </submittedName>
</protein>
<dbReference type="AlphaFoldDB" id="A0A6F9D8Y6"/>
<reference evidence="3" key="1">
    <citation type="submission" date="2020-04" db="EMBL/GenBank/DDBJ databases">
        <authorList>
            <person name="Neveu A P."/>
        </authorList>
    </citation>
    <scope>NUCLEOTIDE SEQUENCE</scope>
    <source>
        <tissue evidence="3">Whole embryo</tissue>
    </source>
</reference>
<keyword evidence="2" id="KW-1133">Transmembrane helix</keyword>
<accession>A0A6F9D8Y6</accession>
<dbReference type="EMBL" id="LR783531">
    <property type="protein sequence ID" value="CAB3227395.1"/>
    <property type="molecule type" value="mRNA"/>
</dbReference>
<evidence type="ECO:0000313" key="3">
    <source>
        <dbReference type="EMBL" id="CAB3227395.1"/>
    </source>
</evidence>
<proteinExistence type="evidence at transcript level"/>
<feature type="transmembrane region" description="Helical" evidence="2">
    <location>
        <begin position="227"/>
        <end position="248"/>
    </location>
</feature>
<feature type="compositionally biased region" description="Pro residues" evidence="1">
    <location>
        <begin position="302"/>
        <end position="311"/>
    </location>
</feature>
<sequence>MGVDIVTTYFYYLLQTEYPACGDGSYSCLLIDQGGFVIIAPQFLDENTNHYDRHLADLEPSVASVLIDNNVLQTKTCTNVASGLVQKTYFISSTQAFYSGTTGELNCRIFELSPLSGTNAFLLTIGTTVVPCVSVIHNCDCNLVSSSSGAIATPSCPSATLCTCPCTTYNTEFQPCYNNYSFTSPQPCTPETPELNLVATTTVDLSSLPVCYEIDFNSPGTSGSVSVGLIVGCVLGGIALLFFLGAWYDHHQRKKKSSALPSQTQTQSRPPPPPPQFTVQPTAPPTNHYQNVNFAPDQVNYVPPPPPYSSL</sequence>
<keyword evidence="2" id="KW-0812">Transmembrane</keyword>
<organism evidence="3">
    <name type="scientific">Phallusia mammillata</name>
    <dbReference type="NCBI Taxonomy" id="59560"/>
    <lineage>
        <taxon>Eukaryota</taxon>
        <taxon>Metazoa</taxon>
        <taxon>Chordata</taxon>
        <taxon>Tunicata</taxon>
        <taxon>Ascidiacea</taxon>
        <taxon>Phlebobranchia</taxon>
        <taxon>Ascidiidae</taxon>
        <taxon>Phallusia</taxon>
    </lineage>
</organism>
<name>A0A6F9D8Y6_9ASCI</name>
<feature type="region of interest" description="Disordered" evidence="1">
    <location>
        <begin position="255"/>
        <end position="311"/>
    </location>
</feature>